<dbReference type="InterPro" id="IPR031925">
    <property type="entry name" value="TBCC_N"/>
</dbReference>
<evidence type="ECO:0000313" key="7">
    <source>
        <dbReference type="EMBL" id="KAK7678729.1"/>
    </source>
</evidence>
<comment type="caution">
    <text evidence="7">The sequence shown here is derived from an EMBL/GenBank/DDBJ whole genome shotgun (WGS) entry which is preliminary data.</text>
</comment>
<evidence type="ECO:0000313" key="8">
    <source>
        <dbReference type="Proteomes" id="UP001385951"/>
    </source>
</evidence>
<dbReference type="InterPro" id="IPR012945">
    <property type="entry name" value="Tubulin-bd_cofactor_C_dom"/>
</dbReference>
<gene>
    <name evidence="7" type="ORF">QCA50_018311</name>
</gene>
<proteinExistence type="inferred from homology"/>
<dbReference type="Gene3D" id="2.160.20.70">
    <property type="match status" value="1"/>
</dbReference>
<dbReference type="PROSITE" id="PS51329">
    <property type="entry name" value="C_CAP_COFACTOR_C"/>
    <property type="match status" value="1"/>
</dbReference>
<dbReference type="InterPro" id="IPR038397">
    <property type="entry name" value="TBCC_N_sf"/>
</dbReference>
<reference evidence="7 8" key="1">
    <citation type="submission" date="2022-09" db="EMBL/GenBank/DDBJ databases">
        <authorList>
            <person name="Palmer J.M."/>
        </authorList>
    </citation>
    <scope>NUCLEOTIDE SEQUENCE [LARGE SCALE GENOMIC DNA]</scope>
    <source>
        <strain evidence="7 8">DSM 7382</strain>
    </source>
</reference>
<evidence type="ECO:0000259" key="6">
    <source>
        <dbReference type="PROSITE" id="PS51329"/>
    </source>
</evidence>
<dbReference type="GO" id="GO:0007023">
    <property type="term" value="P:post-chaperonin tubulin folding pathway"/>
    <property type="evidence" value="ECO:0007669"/>
    <property type="project" value="InterPro"/>
</dbReference>
<feature type="domain" description="C-CAP/cofactor C-like" evidence="6">
    <location>
        <begin position="147"/>
        <end position="280"/>
    </location>
</feature>
<dbReference type="AlphaFoldDB" id="A0AAW0FKL5"/>
<keyword evidence="4" id="KW-0007">Acetylation</keyword>
<comment type="subunit">
    <text evidence="5">Supercomplex made of cofactors A to E. Cofactors A and D function by capturing and stabilizing tubulin in a quasi-native conformation. Cofactor E binds to the cofactor D-tubulin complex; interaction with cofactor C then causes the release of tubulin polypeptides that are committed to the native state.</text>
</comment>
<dbReference type="InterPro" id="IPR027684">
    <property type="entry name" value="TBCC"/>
</dbReference>
<keyword evidence="3" id="KW-0963">Cytoplasm</keyword>
<dbReference type="PANTHER" id="PTHR15139">
    <property type="entry name" value="TUBULIN FOLDING COFACTOR C"/>
    <property type="match status" value="1"/>
</dbReference>
<dbReference type="Gene3D" id="1.20.58.1250">
    <property type="entry name" value="Tubulin Binding Cofactor C, N-terminal domain"/>
    <property type="match status" value="1"/>
</dbReference>
<dbReference type="Pfam" id="PF07986">
    <property type="entry name" value="TBCC"/>
    <property type="match status" value="1"/>
</dbReference>
<sequence>MSETNQTLIQQFYTSFQASRSDLTSRLESLKSEGSPSADVLNEITLEISQLRKKLTDAVAYLPSYDQRQYESHIKAIEKLLSEIRASSSSKSKFSFKRKQPVQSPSPVVAAPSIMPADTKLSLSAPQSSGRILSGRSNEYLTTSSLPTSSTASDLTLTNLDHCVVNLVNAGLVDVDQQTKITALHVRDVSNSIVILPSTIDGSAMFHNITKCTIVLGCHQFRMHTSNQVHVYLAISSSPIIEHCSNISFASYPAVLCNNGREREMASKASNHDSVQDFSHIRPTPSPNWNILRTEMQVKDSDWPVSPVGDKIENILSLLLPH</sequence>
<comment type="subcellular location">
    <subcellularLocation>
        <location evidence="1">Cytoplasm</location>
    </subcellularLocation>
</comment>
<evidence type="ECO:0000256" key="5">
    <source>
        <dbReference type="ARBA" id="ARBA00026055"/>
    </source>
</evidence>
<dbReference type="GO" id="GO:0005737">
    <property type="term" value="C:cytoplasm"/>
    <property type="evidence" value="ECO:0007669"/>
    <property type="project" value="UniProtKB-SubCell"/>
</dbReference>
<comment type="similarity">
    <text evidence="2">Belongs to the TBCC family.</text>
</comment>
<dbReference type="GO" id="GO:0007021">
    <property type="term" value="P:tubulin complex assembly"/>
    <property type="evidence" value="ECO:0007669"/>
    <property type="project" value="TreeGrafter"/>
</dbReference>
<dbReference type="InterPro" id="IPR017901">
    <property type="entry name" value="C-CAP_CF_C-like"/>
</dbReference>
<evidence type="ECO:0000256" key="2">
    <source>
        <dbReference type="ARBA" id="ARBA00008848"/>
    </source>
</evidence>
<evidence type="ECO:0000256" key="1">
    <source>
        <dbReference type="ARBA" id="ARBA00004496"/>
    </source>
</evidence>
<dbReference type="Pfam" id="PF16752">
    <property type="entry name" value="TBCC_N"/>
    <property type="match status" value="1"/>
</dbReference>
<name>A0AAW0FKL5_9APHY</name>
<evidence type="ECO:0000256" key="4">
    <source>
        <dbReference type="ARBA" id="ARBA00022990"/>
    </source>
</evidence>
<dbReference type="GO" id="GO:0015631">
    <property type="term" value="F:tubulin binding"/>
    <property type="evidence" value="ECO:0007669"/>
    <property type="project" value="InterPro"/>
</dbReference>
<organism evidence="7 8">
    <name type="scientific">Cerrena zonata</name>
    <dbReference type="NCBI Taxonomy" id="2478898"/>
    <lineage>
        <taxon>Eukaryota</taxon>
        <taxon>Fungi</taxon>
        <taxon>Dikarya</taxon>
        <taxon>Basidiomycota</taxon>
        <taxon>Agaricomycotina</taxon>
        <taxon>Agaricomycetes</taxon>
        <taxon>Polyporales</taxon>
        <taxon>Cerrenaceae</taxon>
        <taxon>Cerrena</taxon>
    </lineage>
</organism>
<accession>A0AAW0FKL5</accession>
<evidence type="ECO:0000256" key="3">
    <source>
        <dbReference type="ARBA" id="ARBA00022490"/>
    </source>
</evidence>
<dbReference type="Proteomes" id="UP001385951">
    <property type="component" value="Unassembled WGS sequence"/>
</dbReference>
<dbReference type="InterPro" id="IPR016098">
    <property type="entry name" value="CAP/MinC_C"/>
</dbReference>
<dbReference type="EMBL" id="JASBNA010000068">
    <property type="protein sequence ID" value="KAK7678729.1"/>
    <property type="molecule type" value="Genomic_DNA"/>
</dbReference>
<dbReference type="PANTHER" id="PTHR15139:SF0">
    <property type="entry name" value="TUBULIN-SPECIFIC CHAPERONE C"/>
    <property type="match status" value="1"/>
</dbReference>
<keyword evidence="8" id="KW-1185">Reference proteome</keyword>
<protein>
    <recommendedName>
        <fullName evidence="6">C-CAP/cofactor C-like domain-containing protein</fullName>
    </recommendedName>
</protein>